<keyword evidence="4" id="KW-0378">Hydrolase</keyword>
<dbReference type="GO" id="GO:0006508">
    <property type="term" value="P:proteolysis"/>
    <property type="evidence" value="ECO:0007669"/>
    <property type="project" value="UniProtKB-KW"/>
</dbReference>
<dbReference type="PROSITE" id="PS51767">
    <property type="entry name" value="PEPTIDASE_A1"/>
    <property type="match status" value="1"/>
</dbReference>
<keyword evidence="6" id="KW-1133">Transmembrane helix</keyword>
<evidence type="ECO:0000259" key="8">
    <source>
        <dbReference type="PROSITE" id="PS51767"/>
    </source>
</evidence>
<organism evidence="9 10">
    <name type="scientific">Thelephora terrestris</name>
    <dbReference type="NCBI Taxonomy" id="56493"/>
    <lineage>
        <taxon>Eukaryota</taxon>
        <taxon>Fungi</taxon>
        <taxon>Dikarya</taxon>
        <taxon>Basidiomycota</taxon>
        <taxon>Agaricomycotina</taxon>
        <taxon>Agaricomycetes</taxon>
        <taxon>Thelephorales</taxon>
        <taxon>Thelephoraceae</taxon>
        <taxon>Thelephora</taxon>
    </lineage>
</organism>
<dbReference type="InterPro" id="IPR034164">
    <property type="entry name" value="Pepsin-like_dom"/>
</dbReference>
<proteinExistence type="inferred from homology"/>
<dbReference type="AlphaFoldDB" id="A0A9P6H838"/>
<accession>A0A9P6H838</accession>
<evidence type="ECO:0000313" key="9">
    <source>
        <dbReference type="EMBL" id="KAF9780189.1"/>
    </source>
</evidence>
<feature type="domain" description="Peptidase A1" evidence="8">
    <location>
        <begin position="64"/>
        <end position="391"/>
    </location>
</feature>
<feature type="region of interest" description="Disordered" evidence="5">
    <location>
        <begin position="523"/>
        <end position="585"/>
    </location>
</feature>
<reference evidence="9" key="2">
    <citation type="submission" date="2020-11" db="EMBL/GenBank/DDBJ databases">
        <authorList>
            <consortium name="DOE Joint Genome Institute"/>
            <person name="Kuo A."/>
            <person name="Miyauchi S."/>
            <person name="Kiss E."/>
            <person name="Drula E."/>
            <person name="Kohler A."/>
            <person name="Sanchez-Garcia M."/>
            <person name="Andreopoulos B."/>
            <person name="Barry K.W."/>
            <person name="Bonito G."/>
            <person name="Buee M."/>
            <person name="Carver A."/>
            <person name="Chen C."/>
            <person name="Cichocki N."/>
            <person name="Clum A."/>
            <person name="Culley D."/>
            <person name="Crous P.W."/>
            <person name="Fauchery L."/>
            <person name="Girlanda M."/>
            <person name="Hayes R."/>
            <person name="Keri Z."/>
            <person name="Labutti K."/>
            <person name="Lipzen A."/>
            <person name="Lombard V."/>
            <person name="Magnuson J."/>
            <person name="Maillard F."/>
            <person name="Morin E."/>
            <person name="Murat C."/>
            <person name="Nolan M."/>
            <person name="Ohm R."/>
            <person name="Pangilinan J."/>
            <person name="Pereira M."/>
            <person name="Perotto S."/>
            <person name="Peter M."/>
            <person name="Riley R."/>
            <person name="Sitrit Y."/>
            <person name="Stielow B."/>
            <person name="Szollosi G."/>
            <person name="Zifcakova L."/>
            <person name="Stursova M."/>
            <person name="Spatafora J.W."/>
            <person name="Tedersoo L."/>
            <person name="Vaario L.-M."/>
            <person name="Yamada A."/>
            <person name="Yan M."/>
            <person name="Wang P."/>
            <person name="Xu J."/>
            <person name="Bruns T."/>
            <person name="Baldrian P."/>
            <person name="Vilgalys R."/>
            <person name="Henrissat B."/>
            <person name="Grigoriev I.V."/>
            <person name="Hibbett D."/>
            <person name="Nagy L.G."/>
            <person name="Martin F.M."/>
        </authorList>
    </citation>
    <scope>NUCLEOTIDE SEQUENCE</scope>
    <source>
        <strain evidence="9">UH-Tt-Lm1</strain>
    </source>
</reference>
<feature type="transmembrane region" description="Helical" evidence="6">
    <location>
        <begin position="450"/>
        <end position="477"/>
    </location>
</feature>
<evidence type="ECO:0000256" key="3">
    <source>
        <dbReference type="PIRSR" id="PIRSR601461-1"/>
    </source>
</evidence>
<evidence type="ECO:0000256" key="1">
    <source>
        <dbReference type="ARBA" id="ARBA00007447"/>
    </source>
</evidence>
<dbReference type="InterPro" id="IPR033121">
    <property type="entry name" value="PEPTIDASE_A1"/>
</dbReference>
<evidence type="ECO:0000256" key="4">
    <source>
        <dbReference type="RuleBase" id="RU000454"/>
    </source>
</evidence>
<gene>
    <name evidence="9" type="ORF">BJ322DRAFT_1085104</name>
</gene>
<keyword evidence="6" id="KW-0812">Transmembrane</keyword>
<sequence>MNILLWSFALLLVASSSRAVRLPVSRSKLPSFSPLRKRAQGHGYNVLATANSPNDLNNVQDLIYLANITVGGAEYPVQLDTGSSDLWIKGQAFPLLNTLQSSINFNLSYGMGWAYGNIGFSTVEFSGIQVANQSFLDVSVVNNPALSYGAQGMLGLGFTSLSNIDHLMNQTGSSAGRSFLFNAFSINPKQPNFISFVLSRLSDDQLEGDANGAITIGEYVPDYKQIEQTPAISTWPAESPTRWNILLEAFHVGATPVMVTSNVSDAPVNRAVVLLDTGTSYTYAPPEVCKAIYSGIPGAQYDSSAQLWLLPCNQEVDVALQINQRIFPMHPLDMTISTKIDNQTCAGSFIPQGVSVGEGQFDWLIGDNVLRNLYSLYDFGDFDSNGNMGEPFVKLLALTDPNEASADFAKIRGSQPRTNITYNVASPAVVGTASGSVSATQDTLDKLNSLLPIMLGVMGLNALLLLTLIIFAVVYLCKKKKSRAARRARRQTVLPMPMDSINNVEAGEPTHQYEPVMNDEQQIPQSPSVHSFHSTHSASSRPASSAYPQSLGVIPRTIREDPFKTPPPSFQRDSRGLERGMRPHSYQPINTHAAQINVHSPAPHSAPADDESFVPPSPGFFRRDFAPGAGNNLSPGNAEGLRPNSVA</sequence>
<keyword evidence="10" id="KW-1185">Reference proteome</keyword>
<dbReference type="OrthoDB" id="2747330at2759"/>
<dbReference type="Pfam" id="PF00026">
    <property type="entry name" value="Asp"/>
    <property type="match status" value="1"/>
</dbReference>
<reference evidence="9" key="1">
    <citation type="journal article" date="2020" name="Nat. Commun.">
        <title>Large-scale genome sequencing of mycorrhizal fungi provides insights into the early evolution of symbiotic traits.</title>
        <authorList>
            <person name="Miyauchi S."/>
            <person name="Kiss E."/>
            <person name="Kuo A."/>
            <person name="Drula E."/>
            <person name="Kohler A."/>
            <person name="Sanchez-Garcia M."/>
            <person name="Morin E."/>
            <person name="Andreopoulos B."/>
            <person name="Barry K.W."/>
            <person name="Bonito G."/>
            <person name="Buee M."/>
            <person name="Carver A."/>
            <person name="Chen C."/>
            <person name="Cichocki N."/>
            <person name="Clum A."/>
            <person name="Culley D."/>
            <person name="Crous P.W."/>
            <person name="Fauchery L."/>
            <person name="Girlanda M."/>
            <person name="Hayes R.D."/>
            <person name="Keri Z."/>
            <person name="LaButti K."/>
            <person name="Lipzen A."/>
            <person name="Lombard V."/>
            <person name="Magnuson J."/>
            <person name="Maillard F."/>
            <person name="Murat C."/>
            <person name="Nolan M."/>
            <person name="Ohm R.A."/>
            <person name="Pangilinan J."/>
            <person name="Pereira M.F."/>
            <person name="Perotto S."/>
            <person name="Peter M."/>
            <person name="Pfister S."/>
            <person name="Riley R."/>
            <person name="Sitrit Y."/>
            <person name="Stielow J.B."/>
            <person name="Szollosi G."/>
            <person name="Zifcakova L."/>
            <person name="Stursova M."/>
            <person name="Spatafora J.W."/>
            <person name="Tedersoo L."/>
            <person name="Vaario L.M."/>
            <person name="Yamada A."/>
            <person name="Yan M."/>
            <person name="Wang P."/>
            <person name="Xu J."/>
            <person name="Bruns T."/>
            <person name="Baldrian P."/>
            <person name="Vilgalys R."/>
            <person name="Dunand C."/>
            <person name="Henrissat B."/>
            <person name="Grigoriev I.V."/>
            <person name="Hibbett D."/>
            <person name="Nagy L.G."/>
            <person name="Martin F.M."/>
        </authorList>
    </citation>
    <scope>NUCLEOTIDE SEQUENCE</scope>
    <source>
        <strain evidence="9">UH-Tt-Lm1</strain>
    </source>
</reference>
<protein>
    <submittedName>
        <fullName evidence="9">Aspartic peptidase domain-containing protein</fullName>
    </submittedName>
</protein>
<evidence type="ECO:0000256" key="5">
    <source>
        <dbReference type="SAM" id="MobiDB-lite"/>
    </source>
</evidence>
<keyword evidence="4" id="KW-0645">Protease</keyword>
<comment type="similarity">
    <text evidence="1 4">Belongs to the peptidase A1 family.</text>
</comment>
<feature type="signal peptide" evidence="7">
    <location>
        <begin position="1"/>
        <end position="19"/>
    </location>
</feature>
<name>A0A9P6H838_9AGAM</name>
<feature type="compositionally biased region" description="Low complexity" evidence="5">
    <location>
        <begin position="534"/>
        <end position="550"/>
    </location>
</feature>
<dbReference type="InterPro" id="IPR021109">
    <property type="entry name" value="Peptidase_aspartic_dom_sf"/>
</dbReference>
<dbReference type="EMBL" id="WIUZ02000017">
    <property type="protein sequence ID" value="KAF9780189.1"/>
    <property type="molecule type" value="Genomic_DNA"/>
</dbReference>
<feature type="active site" evidence="3">
    <location>
        <position position="276"/>
    </location>
</feature>
<dbReference type="Gene3D" id="2.40.70.10">
    <property type="entry name" value="Acid Proteases"/>
    <property type="match status" value="2"/>
</dbReference>
<keyword evidence="7" id="KW-0732">Signal</keyword>
<dbReference type="PANTHER" id="PTHR47966">
    <property type="entry name" value="BETA-SITE APP-CLEAVING ENZYME, ISOFORM A-RELATED"/>
    <property type="match status" value="1"/>
</dbReference>
<evidence type="ECO:0000256" key="7">
    <source>
        <dbReference type="SAM" id="SignalP"/>
    </source>
</evidence>
<comment type="caution">
    <text evidence="9">The sequence shown here is derived from an EMBL/GenBank/DDBJ whole genome shotgun (WGS) entry which is preliminary data.</text>
</comment>
<evidence type="ECO:0000256" key="6">
    <source>
        <dbReference type="SAM" id="Phobius"/>
    </source>
</evidence>
<dbReference type="PROSITE" id="PS00141">
    <property type="entry name" value="ASP_PROTEASE"/>
    <property type="match status" value="1"/>
</dbReference>
<dbReference type="GO" id="GO:0004190">
    <property type="term" value="F:aspartic-type endopeptidase activity"/>
    <property type="evidence" value="ECO:0007669"/>
    <property type="project" value="UniProtKB-KW"/>
</dbReference>
<dbReference type="SUPFAM" id="SSF50630">
    <property type="entry name" value="Acid proteases"/>
    <property type="match status" value="1"/>
</dbReference>
<dbReference type="CDD" id="cd05471">
    <property type="entry name" value="pepsin_like"/>
    <property type="match status" value="1"/>
</dbReference>
<keyword evidence="6" id="KW-0472">Membrane</keyword>
<feature type="chain" id="PRO_5040152623" evidence="7">
    <location>
        <begin position="20"/>
        <end position="647"/>
    </location>
</feature>
<dbReference type="InterPro" id="IPR001969">
    <property type="entry name" value="Aspartic_peptidase_AS"/>
</dbReference>
<feature type="region of interest" description="Disordered" evidence="5">
    <location>
        <begin position="599"/>
        <end position="647"/>
    </location>
</feature>
<feature type="compositionally biased region" description="Polar residues" evidence="5">
    <location>
        <begin position="523"/>
        <end position="532"/>
    </location>
</feature>
<evidence type="ECO:0000256" key="2">
    <source>
        <dbReference type="ARBA" id="ARBA00022750"/>
    </source>
</evidence>
<feature type="active site" evidence="3">
    <location>
        <position position="80"/>
    </location>
</feature>
<dbReference type="PANTHER" id="PTHR47966:SF51">
    <property type="entry name" value="BETA-SITE APP-CLEAVING ENZYME, ISOFORM A-RELATED"/>
    <property type="match status" value="1"/>
</dbReference>
<keyword evidence="2 4" id="KW-0064">Aspartyl protease</keyword>
<evidence type="ECO:0000313" key="10">
    <source>
        <dbReference type="Proteomes" id="UP000736335"/>
    </source>
</evidence>
<dbReference type="InterPro" id="IPR001461">
    <property type="entry name" value="Aspartic_peptidase_A1"/>
</dbReference>
<feature type="compositionally biased region" description="Basic and acidic residues" evidence="5">
    <location>
        <begin position="572"/>
        <end position="581"/>
    </location>
</feature>
<dbReference type="PRINTS" id="PR00792">
    <property type="entry name" value="PEPSIN"/>
</dbReference>
<dbReference type="Proteomes" id="UP000736335">
    <property type="component" value="Unassembled WGS sequence"/>
</dbReference>